<reference evidence="1 2" key="1">
    <citation type="submission" date="2019-05" db="EMBL/GenBank/DDBJ databases">
        <title>Another draft genome of Portunus trituberculatus and its Hox gene families provides insights of decapod evolution.</title>
        <authorList>
            <person name="Jeong J.-H."/>
            <person name="Song I."/>
            <person name="Kim S."/>
            <person name="Choi T."/>
            <person name="Kim D."/>
            <person name="Ryu S."/>
            <person name="Kim W."/>
        </authorList>
    </citation>
    <scope>NUCLEOTIDE SEQUENCE [LARGE SCALE GENOMIC DNA]</scope>
    <source>
        <tissue evidence="1">Muscle</tissue>
    </source>
</reference>
<gene>
    <name evidence="1" type="ORF">E2C01_097324</name>
</gene>
<comment type="caution">
    <text evidence="1">The sequence shown here is derived from an EMBL/GenBank/DDBJ whole genome shotgun (WGS) entry which is preliminary data.</text>
</comment>
<sequence length="14" mass="1529">MSRLLGKSCPALRP</sequence>
<accession>A0A5B7K9N1</accession>
<protein>
    <submittedName>
        <fullName evidence="1">Uncharacterized protein</fullName>
    </submittedName>
</protein>
<keyword evidence="2" id="KW-1185">Reference proteome</keyword>
<dbReference type="Proteomes" id="UP000324222">
    <property type="component" value="Unassembled WGS sequence"/>
</dbReference>
<evidence type="ECO:0000313" key="1">
    <source>
        <dbReference type="EMBL" id="MPD01779.1"/>
    </source>
</evidence>
<dbReference type="EMBL" id="VSRR010128560">
    <property type="protein sequence ID" value="MPD01779.1"/>
    <property type="molecule type" value="Genomic_DNA"/>
</dbReference>
<proteinExistence type="predicted"/>
<evidence type="ECO:0000313" key="2">
    <source>
        <dbReference type="Proteomes" id="UP000324222"/>
    </source>
</evidence>
<name>A0A5B7K9N1_PORTR</name>
<organism evidence="1 2">
    <name type="scientific">Portunus trituberculatus</name>
    <name type="common">Swimming crab</name>
    <name type="synonym">Neptunus trituberculatus</name>
    <dbReference type="NCBI Taxonomy" id="210409"/>
    <lineage>
        <taxon>Eukaryota</taxon>
        <taxon>Metazoa</taxon>
        <taxon>Ecdysozoa</taxon>
        <taxon>Arthropoda</taxon>
        <taxon>Crustacea</taxon>
        <taxon>Multicrustacea</taxon>
        <taxon>Malacostraca</taxon>
        <taxon>Eumalacostraca</taxon>
        <taxon>Eucarida</taxon>
        <taxon>Decapoda</taxon>
        <taxon>Pleocyemata</taxon>
        <taxon>Brachyura</taxon>
        <taxon>Eubrachyura</taxon>
        <taxon>Portunoidea</taxon>
        <taxon>Portunidae</taxon>
        <taxon>Portuninae</taxon>
        <taxon>Portunus</taxon>
    </lineage>
</organism>